<protein>
    <submittedName>
        <fullName evidence="1">Uncharacterized protein</fullName>
    </submittedName>
</protein>
<dbReference type="InParanoid" id="F2TYL7"/>
<evidence type="ECO:0000313" key="1">
    <source>
        <dbReference type="EMBL" id="EGD78691.1"/>
    </source>
</evidence>
<dbReference type="EMBL" id="GL832957">
    <property type="protein sequence ID" value="EGD78691.1"/>
    <property type="molecule type" value="Genomic_DNA"/>
</dbReference>
<dbReference type="Proteomes" id="UP000007799">
    <property type="component" value="Unassembled WGS sequence"/>
</dbReference>
<dbReference type="GeneID" id="16078245"/>
<keyword evidence="2" id="KW-1185">Reference proteome</keyword>
<dbReference type="KEGG" id="sre:PTSG_01669"/>
<dbReference type="RefSeq" id="XP_004997648.1">
    <property type="nucleotide sequence ID" value="XM_004997591.1"/>
</dbReference>
<reference evidence="1" key="1">
    <citation type="submission" date="2009-08" db="EMBL/GenBank/DDBJ databases">
        <title>Annotation of Salpingoeca rosetta.</title>
        <authorList>
            <consortium name="The Broad Institute Genome Sequencing Platform"/>
            <person name="Russ C."/>
            <person name="Cuomo C."/>
            <person name="Burger G."/>
            <person name="Gray M.W."/>
            <person name="Holland P.W.H."/>
            <person name="King N."/>
            <person name="Lang F.B.F."/>
            <person name="Roger A.J."/>
            <person name="Ruiz-Trillo I."/>
            <person name="Young S.K."/>
            <person name="Zeng Q."/>
            <person name="Gargeya S."/>
            <person name="Alvarado L."/>
            <person name="Berlin A."/>
            <person name="Chapman S.B."/>
            <person name="Chen Z."/>
            <person name="Freedman E."/>
            <person name="Gellesch M."/>
            <person name="Goldberg J."/>
            <person name="Griggs A."/>
            <person name="Gujja S."/>
            <person name="Heilman E."/>
            <person name="Heiman D."/>
            <person name="Howarth C."/>
            <person name="Mehta T."/>
            <person name="Neiman D."/>
            <person name="Pearson M."/>
            <person name="Roberts A."/>
            <person name="Saif S."/>
            <person name="Shea T."/>
            <person name="Shenoy N."/>
            <person name="Sisk P."/>
            <person name="Stolte C."/>
            <person name="Sykes S."/>
            <person name="White J."/>
            <person name="Yandava C."/>
            <person name="Haas B."/>
            <person name="Nusbaum C."/>
            <person name="Birren B."/>
        </authorList>
    </citation>
    <scope>NUCLEOTIDE SEQUENCE [LARGE SCALE GENOMIC DNA]</scope>
    <source>
        <strain evidence="1">ATCC 50818</strain>
    </source>
</reference>
<sequence>MVEAVTPALTAYHAMVKKWFDSKNAKIRQQIKLDVQDIIKQIRSLEAEPVDSAEWTELLESIDML</sequence>
<accession>F2TYL7</accession>
<evidence type="ECO:0000313" key="2">
    <source>
        <dbReference type="Proteomes" id="UP000007799"/>
    </source>
</evidence>
<organism evidence="2">
    <name type="scientific">Salpingoeca rosetta (strain ATCC 50818 / BSB-021)</name>
    <dbReference type="NCBI Taxonomy" id="946362"/>
    <lineage>
        <taxon>Eukaryota</taxon>
        <taxon>Choanoflagellata</taxon>
        <taxon>Craspedida</taxon>
        <taxon>Salpingoecidae</taxon>
        <taxon>Salpingoeca</taxon>
    </lineage>
</organism>
<dbReference type="AlphaFoldDB" id="F2TYL7"/>
<name>F2TYL7_SALR5</name>
<proteinExistence type="predicted"/>
<gene>
    <name evidence="1" type="ORF">PTSG_01669</name>
</gene>